<dbReference type="EMBL" id="QAZN01000024">
    <property type="protein sequence ID" value="PTV01852.1"/>
    <property type="molecule type" value="Genomic_DNA"/>
</dbReference>
<accession>A0A2T5Q1L1</accession>
<name>A0A2T5Q1L1_LIMRT</name>
<reference evidence="3" key="1">
    <citation type="submission" date="2018-04" db="EMBL/GenBank/DDBJ databases">
        <title>Draft Genome Sequences of 10 Lactobacillus Species from 22 Commercial Probiotic Products.</title>
        <authorList>
            <person name="Gangiredla J."/>
            <person name="Barnaba T.J."/>
            <person name="Mammel M.K."/>
            <person name="Lacher D.W."/>
            <person name="Elkins C.A."/>
            <person name="Lampel K.A."/>
            <person name="Whitehouse C.A."/>
            <person name="Tartera C."/>
        </authorList>
    </citation>
    <scope>NUCLEOTIDE SEQUENCE [LARGE SCALE GENOMIC DNA]</scope>
    <source>
        <strain evidence="3">DS12_10</strain>
    </source>
</reference>
<feature type="compositionally biased region" description="Basic and acidic residues" evidence="1">
    <location>
        <begin position="167"/>
        <end position="178"/>
    </location>
</feature>
<evidence type="ECO:0000313" key="2">
    <source>
        <dbReference type="EMBL" id="PTV01852.1"/>
    </source>
</evidence>
<proteinExistence type="predicted"/>
<dbReference type="Proteomes" id="UP000244083">
    <property type="component" value="Unassembled WGS sequence"/>
</dbReference>
<dbReference type="RefSeq" id="WP_089413526.1">
    <property type="nucleotide sequence ID" value="NZ_CP065318.1"/>
</dbReference>
<evidence type="ECO:0008006" key="4">
    <source>
        <dbReference type="Google" id="ProtNLM"/>
    </source>
</evidence>
<feature type="region of interest" description="Disordered" evidence="1">
    <location>
        <begin position="150"/>
        <end position="191"/>
    </location>
</feature>
<evidence type="ECO:0000313" key="3">
    <source>
        <dbReference type="Proteomes" id="UP000244083"/>
    </source>
</evidence>
<protein>
    <recommendedName>
        <fullName evidence="4">DUF536 domain-containing protein</fullName>
    </recommendedName>
</protein>
<gene>
    <name evidence="2" type="ORF">DB325_09400</name>
</gene>
<organism evidence="2 3">
    <name type="scientific">Limosilactobacillus reuteri</name>
    <name type="common">Lactobacillus reuteri</name>
    <dbReference type="NCBI Taxonomy" id="1598"/>
    <lineage>
        <taxon>Bacteria</taxon>
        <taxon>Bacillati</taxon>
        <taxon>Bacillota</taxon>
        <taxon>Bacilli</taxon>
        <taxon>Lactobacillales</taxon>
        <taxon>Lactobacillaceae</taxon>
        <taxon>Limosilactobacillus</taxon>
    </lineage>
</organism>
<evidence type="ECO:0000256" key="1">
    <source>
        <dbReference type="SAM" id="MobiDB-lite"/>
    </source>
</evidence>
<comment type="caution">
    <text evidence="2">The sequence shown here is derived from an EMBL/GenBank/DDBJ whole genome shotgun (WGS) entry which is preliminary data.</text>
</comment>
<dbReference type="AlphaFoldDB" id="A0A2T5Q1L1"/>
<sequence>MKTNYYTIKQIADELGVTKPAITKYMSKSFRSKYTKKQGNRILIDEDGFADIRQHFADSSHVKTQTNRKVNDNLSQSKRKLFDNVNDDNRIADQAYQDTLKAKDETIELLKKQLATKDEQLASMHKLMDQNQQLLLNTQAENQRLLSLQENSPEGSQNVQDGDFTDDSTKTTQDKKTPPESSQKQSRDDQDIINRLNKKKHWWNRLF</sequence>
<feature type="compositionally biased region" description="Polar residues" evidence="1">
    <location>
        <begin position="150"/>
        <end position="160"/>
    </location>
</feature>